<reference evidence="13 14" key="1">
    <citation type="submission" date="2015-01" db="EMBL/GenBank/DDBJ databases">
        <title>Evolution of Trichinella species and genotypes.</title>
        <authorList>
            <person name="Korhonen P.K."/>
            <person name="Edoardo P."/>
            <person name="Giuseppe L.R."/>
            <person name="Gasser R.B."/>
        </authorList>
    </citation>
    <scope>NUCLEOTIDE SEQUENCE [LARGE SCALE GENOMIC DNA]</scope>
    <source>
        <strain evidence="13">ISS417</strain>
    </source>
</reference>
<dbReference type="PROSITE" id="PS50141">
    <property type="entry name" value="A_DEAMIN_EDITASE"/>
    <property type="match status" value="1"/>
</dbReference>
<evidence type="ECO:0000256" key="8">
    <source>
        <dbReference type="ARBA" id="ARBA00038940"/>
    </source>
</evidence>
<keyword evidence="1" id="KW-0819">tRNA processing</keyword>
<organism evidence="13 14">
    <name type="scientific">Trichinella murrelli</name>
    <dbReference type="NCBI Taxonomy" id="144512"/>
    <lineage>
        <taxon>Eukaryota</taxon>
        <taxon>Metazoa</taxon>
        <taxon>Ecdysozoa</taxon>
        <taxon>Nematoda</taxon>
        <taxon>Enoplea</taxon>
        <taxon>Dorylaimia</taxon>
        <taxon>Trichinellida</taxon>
        <taxon>Trichinellidae</taxon>
        <taxon>Trichinella</taxon>
    </lineage>
</organism>
<keyword evidence="2" id="KW-0479">Metal-binding</keyword>
<dbReference type="InterPro" id="IPR002466">
    <property type="entry name" value="A_deamin"/>
</dbReference>
<dbReference type="PANTHER" id="PTHR46516">
    <property type="entry name" value="TRNA-SPECIFIC ADENOSINE DEAMINASE 1"/>
    <property type="match status" value="1"/>
</dbReference>
<proteinExistence type="inferred from homology"/>
<keyword evidence="3" id="KW-0378">Hydrolase</keyword>
<comment type="function">
    <text evidence="6">Specifically deaminates adenosine-37 to inosine in tRNA-Ala.</text>
</comment>
<evidence type="ECO:0000259" key="12">
    <source>
        <dbReference type="PROSITE" id="PS50141"/>
    </source>
</evidence>
<evidence type="ECO:0000256" key="10">
    <source>
        <dbReference type="ARBA" id="ARBA00041760"/>
    </source>
</evidence>
<evidence type="ECO:0000256" key="11">
    <source>
        <dbReference type="ARBA" id="ARBA00047635"/>
    </source>
</evidence>
<evidence type="ECO:0000313" key="13">
    <source>
        <dbReference type="EMBL" id="KRX50699.1"/>
    </source>
</evidence>
<dbReference type="EC" id="3.5.4.34" evidence="8"/>
<evidence type="ECO:0000313" key="14">
    <source>
        <dbReference type="Proteomes" id="UP000055048"/>
    </source>
</evidence>
<name>A0A0V0UHU2_9BILA</name>
<gene>
    <name evidence="13" type="primary">adat</name>
    <name evidence="13" type="ORF">T05_5829</name>
</gene>
<evidence type="ECO:0000256" key="4">
    <source>
        <dbReference type="ARBA" id="ARBA00022833"/>
    </source>
</evidence>
<dbReference type="OrthoDB" id="10268011at2759"/>
<dbReference type="GO" id="GO:0046872">
    <property type="term" value="F:metal ion binding"/>
    <property type="evidence" value="ECO:0007669"/>
    <property type="project" value="UniProtKB-KW"/>
</dbReference>
<evidence type="ECO:0000256" key="2">
    <source>
        <dbReference type="ARBA" id="ARBA00022723"/>
    </source>
</evidence>
<feature type="domain" description="A to I editase" evidence="12">
    <location>
        <begin position="47"/>
        <end position="134"/>
    </location>
</feature>
<sequence length="200" mass="22218">MESKIFTAALNHLKLFGQSGLPKYEDEWTHFASICASFPDESVEVLSFGMGTKCLGASQLDKNGYSINDSHAEVLARRGFVGFLFEEFQNVYFGLVSKYFYLVDSKVGLIDGVKFHFCASHTPCGDASIFSVNEAENSAMNNSRPMHADDIFRTGAKCVLSGPQDPHGKLNKFHIVSQFRTKPGRALVYRAFRCSAYDTV</sequence>
<dbReference type="GO" id="GO:0003723">
    <property type="term" value="F:RNA binding"/>
    <property type="evidence" value="ECO:0007669"/>
    <property type="project" value="InterPro"/>
</dbReference>
<dbReference type="PANTHER" id="PTHR46516:SF1">
    <property type="entry name" value="TRNA-SPECIFIC ADENOSINE DEAMINASE 1"/>
    <property type="match status" value="1"/>
</dbReference>
<dbReference type="GO" id="GO:0008033">
    <property type="term" value="P:tRNA processing"/>
    <property type="evidence" value="ECO:0007669"/>
    <property type="project" value="UniProtKB-KW"/>
</dbReference>
<comment type="caution">
    <text evidence="13">The sequence shown here is derived from an EMBL/GenBank/DDBJ whole genome shotgun (WGS) entry which is preliminary data.</text>
</comment>
<comment type="catalytic activity">
    <reaction evidence="11">
        <text>adenosine(37) in tRNA(Ala) + H2O + H(+) = inosine(37) in tRNA(Ala) + NH4(+)</text>
        <dbReference type="Rhea" id="RHEA:50968"/>
        <dbReference type="Rhea" id="RHEA-COMP:12855"/>
        <dbReference type="Rhea" id="RHEA-COMP:12856"/>
        <dbReference type="ChEBI" id="CHEBI:15377"/>
        <dbReference type="ChEBI" id="CHEBI:15378"/>
        <dbReference type="ChEBI" id="CHEBI:28938"/>
        <dbReference type="ChEBI" id="CHEBI:74411"/>
        <dbReference type="ChEBI" id="CHEBI:82852"/>
        <dbReference type="EC" id="3.5.4.34"/>
    </reaction>
</comment>
<keyword evidence="4" id="KW-0862">Zinc</keyword>
<accession>A0A0V0UHU2</accession>
<dbReference type="Proteomes" id="UP000055048">
    <property type="component" value="Unassembled WGS sequence"/>
</dbReference>
<dbReference type="EMBL" id="JYDJ01000004">
    <property type="protein sequence ID" value="KRX50699.1"/>
    <property type="molecule type" value="Genomic_DNA"/>
</dbReference>
<evidence type="ECO:0000256" key="7">
    <source>
        <dbReference type="ARBA" id="ARBA00038326"/>
    </source>
</evidence>
<dbReference type="GO" id="GO:0043829">
    <property type="term" value="F:tRNA-specific adenosine-37 deaminase activity"/>
    <property type="evidence" value="ECO:0007669"/>
    <property type="project" value="UniProtKB-EC"/>
</dbReference>
<protein>
    <recommendedName>
        <fullName evidence="9">tRNA-specific adenosine deaminase 1</fullName>
        <ecNumber evidence="8">3.5.4.34</ecNumber>
    </recommendedName>
    <alternativeName>
        <fullName evidence="10">tRNA-specific adenosine-37 deaminase</fullName>
    </alternativeName>
</protein>
<keyword evidence="14" id="KW-1185">Reference proteome</keyword>
<comment type="similarity">
    <text evidence="7">Belongs to the ADAT1 family.</text>
</comment>
<evidence type="ECO:0000256" key="1">
    <source>
        <dbReference type="ARBA" id="ARBA00022694"/>
    </source>
</evidence>
<dbReference type="AlphaFoldDB" id="A0A0V0UHU2"/>
<comment type="cofactor">
    <cofactor evidence="5">
        <name>1D-myo-inositol hexakisphosphate</name>
        <dbReference type="ChEBI" id="CHEBI:58130"/>
    </cofactor>
</comment>
<evidence type="ECO:0000256" key="3">
    <source>
        <dbReference type="ARBA" id="ARBA00022801"/>
    </source>
</evidence>
<dbReference type="STRING" id="144512.A0A0V0UHU2"/>
<evidence type="ECO:0000256" key="6">
    <source>
        <dbReference type="ARBA" id="ARBA00037784"/>
    </source>
</evidence>
<evidence type="ECO:0000256" key="5">
    <source>
        <dbReference type="ARBA" id="ARBA00037026"/>
    </source>
</evidence>
<dbReference type="Pfam" id="PF02137">
    <property type="entry name" value="A_deamin"/>
    <property type="match status" value="1"/>
</dbReference>
<evidence type="ECO:0000256" key="9">
    <source>
        <dbReference type="ARBA" id="ARBA00040502"/>
    </source>
</evidence>